<dbReference type="InterPro" id="IPR006195">
    <property type="entry name" value="aa-tRNA-synth_II"/>
</dbReference>
<dbReference type="InterPro" id="IPR004522">
    <property type="entry name" value="Asn-tRNA-ligase"/>
</dbReference>
<feature type="domain" description="Aminoacyl-transfer RNA synthetases class-II family profile" evidence="8">
    <location>
        <begin position="140"/>
        <end position="437"/>
    </location>
</feature>
<keyword evidence="4 7" id="KW-0067">ATP-binding</keyword>
<dbReference type="Gene3D" id="3.30.930.10">
    <property type="entry name" value="Bira Bifunctional Protein, Domain 2"/>
    <property type="match status" value="1"/>
</dbReference>
<evidence type="ECO:0000313" key="9">
    <source>
        <dbReference type="EMBL" id="OGM03614.1"/>
    </source>
</evidence>
<dbReference type="PANTHER" id="PTHR22594">
    <property type="entry name" value="ASPARTYL/LYSYL-TRNA SYNTHETASE"/>
    <property type="match status" value="1"/>
</dbReference>
<dbReference type="NCBIfam" id="NF003037">
    <property type="entry name" value="PRK03932.1"/>
    <property type="match status" value="1"/>
</dbReference>
<dbReference type="InterPro" id="IPR002312">
    <property type="entry name" value="Asp/Asn-tRNA-synth_IIb"/>
</dbReference>
<name>A0A1F7WLA2_9BACT</name>
<evidence type="ECO:0000313" key="10">
    <source>
        <dbReference type="Proteomes" id="UP000178735"/>
    </source>
</evidence>
<dbReference type="Pfam" id="PF01336">
    <property type="entry name" value="tRNA_anti-codon"/>
    <property type="match status" value="1"/>
</dbReference>
<comment type="subunit">
    <text evidence="7">Homodimer.</text>
</comment>
<dbReference type="Pfam" id="PF00152">
    <property type="entry name" value="tRNA-synt_2"/>
    <property type="match status" value="1"/>
</dbReference>
<dbReference type="HAMAP" id="MF_00534">
    <property type="entry name" value="Asn_tRNA_synth"/>
    <property type="match status" value="1"/>
</dbReference>
<dbReference type="Proteomes" id="UP000178735">
    <property type="component" value="Unassembled WGS sequence"/>
</dbReference>
<proteinExistence type="inferred from homology"/>
<dbReference type="STRING" id="1817813.A2008_06635"/>
<dbReference type="GO" id="GO:0005524">
    <property type="term" value="F:ATP binding"/>
    <property type="evidence" value="ECO:0007669"/>
    <property type="project" value="UniProtKB-UniRule"/>
</dbReference>
<dbReference type="InterPro" id="IPR012340">
    <property type="entry name" value="NA-bd_OB-fold"/>
</dbReference>
<keyword evidence="7" id="KW-0963">Cytoplasm</keyword>
<dbReference type="GO" id="GO:0006421">
    <property type="term" value="P:asparaginyl-tRNA aminoacylation"/>
    <property type="evidence" value="ECO:0007669"/>
    <property type="project" value="UniProtKB-UniRule"/>
</dbReference>
<protein>
    <recommendedName>
        <fullName evidence="7">Asparagine--tRNA ligase</fullName>
        <ecNumber evidence="7">6.1.1.22</ecNumber>
    </recommendedName>
    <alternativeName>
        <fullName evidence="7">Asparaginyl-tRNA synthetase</fullName>
        <shortName evidence="7">AsnRS</shortName>
    </alternativeName>
</protein>
<dbReference type="AlphaFoldDB" id="A0A1F7WLA2"/>
<gene>
    <name evidence="7" type="primary">asnS</name>
    <name evidence="9" type="ORF">A2008_06635</name>
</gene>
<comment type="similarity">
    <text evidence="1 7">Belongs to the class-II aminoacyl-tRNA synthetase family.</text>
</comment>
<dbReference type="GO" id="GO:0003676">
    <property type="term" value="F:nucleic acid binding"/>
    <property type="evidence" value="ECO:0007669"/>
    <property type="project" value="InterPro"/>
</dbReference>
<reference evidence="9 10" key="1">
    <citation type="journal article" date="2016" name="Nat. Commun.">
        <title>Thousands of microbial genomes shed light on interconnected biogeochemical processes in an aquifer system.</title>
        <authorList>
            <person name="Anantharaman K."/>
            <person name="Brown C.T."/>
            <person name="Hug L.A."/>
            <person name="Sharon I."/>
            <person name="Castelle C.J."/>
            <person name="Probst A.J."/>
            <person name="Thomas B.C."/>
            <person name="Singh A."/>
            <person name="Wilkins M.J."/>
            <person name="Karaoz U."/>
            <person name="Brodie E.L."/>
            <person name="Williams K.H."/>
            <person name="Hubbard S.S."/>
            <person name="Banfield J.F."/>
        </authorList>
    </citation>
    <scope>NUCLEOTIDE SEQUENCE [LARGE SCALE GENOMIC DNA]</scope>
</reference>
<dbReference type="InterPro" id="IPR004365">
    <property type="entry name" value="NA-bd_OB_tRNA"/>
</dbReference>
<dbReference type="SUPFAM" id="SSF55681">
    <property type="entry name" value="Class II aaRS and biotin synthetases"/>
    <property type="match status" value="1"/>
</dbReference>
<evidence type="ECO:0000256" key="1">
    <source>
        <dbReference type="ARBA" id="ARBA00008226"/>
    </source>
</evidence>
<dbReference type="PROSITE" id="PS50862">
    <property type="entry name" value="AA_TRNA_LIGASE_II"/>
    <property type="match status" value="1"/>
</dbReference>
<evidence type="ECO:0000256" key="6">
    <source>
        <dbReference type="ARBA" id="ARBA00023146"/>
    </source>
</evidence>
<dbReference type="PANTHER" id="PTHR22594:SF34">
    <property type="entry name" value="ASPARAGINE--TRNA LIGASE, MITOCHONDRIAL-RELATED"/>
    <property type="match status" value="1"/>
</dbReference>
<evidence type="ECO:0000256" key="5">
    <source>
        <dbReference type="ARBA" id="ARBA00022917"/>
    </source>
</evidence>
<evidence type="ECO:0000256" key="3">
    <source>
        <dbReference type="ARBA" id="ARBA00022741"/>
    </source>
</evidence>
<dbReference type="GO" id="GO:0005737">
    <property type="term" value="C:cytoplasm"/>
    <property type="evidence" value="ECO:0007669"/>
    <property type="project" value="UniProtKB-SubCell"/>
</dbReference>
<comment type="subcellular location">
    <subcellularLocation>
        <location evidence="7">Cytoplasm</location>
    </subcellularLocation>
</comment>
<comment type="caution">
    <text evidence="9">The sequence shown here is derived from an EMBL/GenBank/DDBJ whole genome shotgun (WGS) entry which is preliminary data.</text>
</comment>
<dbReference type="Gene3D" id="2.40.50.140">
    <property type="entry name" value="Nucleic acid-binding proteins"/>
    <property type="match status" value="1"/>
</dbReference>
<dbReference type="InterPro" id="IPR045864">
    <property type="entry name" value="aa-tRNA-synth_II/BPL/LPL"/>
</dbReference>
<keyword evidence="3 7" id="KW-0547">Nucleotide-binding</keyword>
<evidence type="ECO:0000256" key="4">
    <source>
        <dbReference type="ARBA" id="ARBA00022840"/>
    </source>
</evidence>
<accession>A0A1F7WLA2</accession>
<dbReference type="NCBIfam" id="TIGR00457">
    <property type="entry name" value="asnS"/>
    <property type="match status" value="1"/>
</dbReference>
<dbReference type="EMBL" id="MGFH01000160">
    <property type="protein sequence ID" value="OGM03614.1"/>
    <property type="molecule type" value="Genomic_DNA"/>
</dbReference>
<evidence type="ECO:0000256" key="7">
    <source>
        <dbReference type="HAMAP-Rule" id="MF_00534"/>
    </source>
</evidence>
<dbReference type="PRINTS" id="PR01042">
    <property type="entry name" value="TRNASYNTHASP"/>
</dbReference>
<organism evidence="9 10">
    <name type="scientific">Candidatus Wallbacteria bacterium GWC2_49_35</name>
    <dbReference type="NCBI Taxonomy" id="1817813"/>
    <lineage>
        <taxon>Bacteria</taxon>
        <taxon>Candidatus Walliibacteriota</taxon>
    </lineage>
</organism>
<keyword evidence="2 7" id="KW-0436">Ligase</keyword>
<dbReference type="EC" id="6.1.1.22" evidence="7"/>
<dbReference type="InterPro" id="IPR004364">
    <property type="entry name" value="Aa-tRNA-synt_II"/>
</dbReference>
<dbReference type="GO" id="GO:0004816">
    <property type="term" value="F:asparagine-tRNA ligase activity"/>
    <property type="evidence" value="ECO:0007669"/>
    <property type="project" value="UniProtKB-UniRule"/>
</dbReference>
<comment type="catalytic activity">
    <reaction evidence="7">
        <text>tRNA(Asn) + L-asparagine + ATP = L-asparaginyl-tRNA(Asn) + AMP + diphosphate + H(+)</text>
        <dbReference type="Rhea" id="RHEA:11180"/>
        <dbReference type="Rhea" id="RHEA-COMP:9659"/>
        <dbReference type="Rhea" id="RHEA-COMP:9674"/>
        <dbReference type="ChEBI" id="CHEBI:15378"/>
        <dbReference type="ChEBI" id="CHEBI:30616"/>
        <dbReference type="ChEBI" id="CHEBI:33019"/>
        <dbReference type="ChEBI" id="CHEBI:58048"/>
        <dbReference type="ChEBI" id="CHEBI:78442"/>
        <dbReference type="ChEBI" id="CHEBI:78515"/>
        <dbReference type="ChEBI" id="CHEBI:456215"/>
        <dbReference type="EC" id="6.1.1.22"/>
    </reaction>
</comment>
<evidence type="ECO:0000256" key="2">
    <source>
        <dbReference type="ARBA" id="ARBA00022598"/>
    </source>
</evidence>
<dbReference type="CDD" id="cd00776">
    <property type="entry name" value="AsxRS_core"/>
    <property type="match status" value="1"/>
</dbReference>
<sequence length="437" mass="50126">MSDDLSILDILIKDLPKYEAKTVRIKGWLYNRRHKGKLAFLVIRDGSQMCQATVFKGDVTEEVFDLCATKLTQESSLIVEGVVRADARAPLGFEISVKNVVAVQIAQEYPIQPKEHGVDFLMTKRHLWLRSSKQWAMMQIRNEFLKATRDFFYDNDFTCIDAPIFTPSACEGTTNLFEVKYFEDKAYLSQSGQLYMEAAAMAMGKVYCLGPTFRSEKSKTRRHLTEFWMIEPEVAYATLDDIMKLAENYVSYAVGRVVEKCRPHLEILERDITKLENIKAPFYRLSYDDAVKFLKDKGMPFEYGADLGAPDETAISEAYDKPVFIHRYPTSCKAFYMAPDPEQPHLALCADLIAPEGYGEIVGGSQRSDDIDYLLKRIAEHKLPAELFDWYLDLRKYGSVPHSGFGLGIERTLSWICKVPHVRECIPFPRLMERIYP</sequence>
<keyword evidence="6 7" id="KW-0030">Aminoacyl-tRNA synthetase</keyword>
<dbReference type="SUPFAM" id="SSF50249">
    <property type="entry name" value="Nucleic acid-binding proteins"/>
    <property type="match status" value="1"/>
</dbReference>
<keyword evidence="5 7" id="KW-0648">Protein biosynthesis</keyword>
<evidence type="ECO:0000259" key="8">
    <source>
        <dbReference type="PROSITE" id="PS50862"/>
    </source>
</evidence>